<accession>A0ABM0JWS2</accession>
<dbReference type="PIRSF" id="PIRSF005514">
    <property type="entry name" value="ATPase_F0_D_mt"/>
    <property type="match status" value="1"/>
</dbReference>
<dbReference type="Gene3D" id="6.10.280.70">
    <property type="match status" value="1"/>
</dbReference>
<proteinExistence type="inferred from homology"/>
<keyword evidence="4" id="KW-0138">CF(0)</keyword>
<dbReference type="InterPro" id="IPR036228">
    <property type="entry name" value="ATP_synth_F0_dsu_sf_mt"/>
</dbReference>
<protein>
    <recommendedName>
        <fullName evidence="10">ATP synthase subunit d, mitochondrial</fullName>
    </recommendedName>
</protein>
<keyword evidence="7 10" id="KW-0406">Ion transport</keyword>
<name>A0ABM0JWS2_APLCA</name>
<evidence type="ECO:0000256" key="11">
    <source>
        <dbReference type="SAM" id="Coils"/>
    </source>
</evidence>
<dbReference type="Pfam" id="PF05873">
    <property type="entry name" value="Mt_ATP-synt_D"/>
    <property type="match status" value="1"/>
</dbReference>
<comment type="function">
    <text evidence="10">Mitochondrial membrane ATP synthase (F(1)F(0) ATP synthase or Complex V) produces ATP from ADP in the presence of a proton gradient across the membrane which is generated by electron transport complexes of the respiratory chain. F-type ATPases consist of two structural domains, F(1) - containing the extramembraneous catalytic core, and F(0) - containing the membrane proton channel, linked together by a central stalk and a peripheral stalk. During catalysis, ATP synthesis in the catalytic domain of F(1) is coupled via a rotary mechanism of the central stalk subunits to proton translocation.</text>
</comment>
<feature type="coiled-coil region" evidence="11">
    <location>
        <begin position="88"/>
        <end position="119"/>
    </location>
</feature>
<evidence type="ECO:0000256" key="8">
    <source>
        <dbReference type="ARBA" id="ARBA00023128"/>
    </source>
</evidence>
<evidence type="ECO:0000256" key="5">
    <source>
        <dbReference type="ARBA" id="ARBA00022781"/>
    </source>
</evidence>
<reference evidence="13" key="1">
    <citation type="submission" date="2025-08" db="UniProtKB">
        <authorList>
            <consortium name="RefSeq"/>
        </authorList>
    </citation>
    <scope>IDENTIFICATION</scope>
</reference>
<sequence length="175" mass="20366">MASGATKRVVSSAIDWTRFAAVCPKWQVEMLRATKAKHDTFVNKVHQLPENLPKIDFASYKSRLPDPTMADRFQKAYEALSIPYPVDKANLLQKVEAQNSEKEQEVKRFKTEIQAEIEESKSFLKKIDTLPKFEEMTEEMFCYYFPETWQDPAKPKFWPYVETEQPGAPGFKYAK</sequence>
<evidence type="ECO:0000256" key="7">
    <source>
        <dbReference type="ARBA" id="ARBA00023065"/>
    </source>
</evidence>
<evidence type="ECO:0000313" key="13">
    <source>
        <dbReference type="RefSeq" id="XP_005103366.1"/>
    </source>
</evidence>
<dbReference type="GeneID" id="101858726"/>
<dbReference type="InterPro" id="IPR008689">
    <property type="entry name" value="ATP_synth_F0_dsu_mt"/>
</dbReference>
<gene>
    <name evidence="13" type="primary">LOC101858726</name>
</gene>
<dbReference type="Proteomes" id="UP000694888">
    <property type="component" value="Unplaced"/>
</dbReference>
<keyword evidence="8 10" id="KW-0496">Mitochondrion</keyword>
<keyword evidence="6 10" id="KW-0999">Mitochondrion inner membrane</keyword>
<evidence type="ECO:0000256" key="9">
    <source>
        <dbReference type="ARBA" id="ARBA00023136"/>
    </source>
</evidence>
<dbReference type="SUPFAM" id="SSF161065">
    <property type="entry name" value="ATP synthase D chain-like"/>
    <property type="match status" value="1"/>
</dbReference>
<organism evidence="12 13">
    <name type="scientific">Aplysia californica</name>
    <name type="common">California sea hare</name>
    <dbReference type="NCBI Taxonomy" id="6500"/>
    <lineage>
        <taxon>Eukaryota</taxon>
        <taxon>Metazoa</taxon>
        <taxon>Spiralia</taxon>
        <taxon>Lophotrochozoa</taxon>
        <taxon>Mollusca</taxon>
        <taxon>Gastropoda</taxon>
        <taxon>Heterobranchia</taxon>
        <taxon>Euthyneura</taxon>
        <taxon>Tectipleura</taxon>
        <taxon>Aplysiida</taxon>
        <taxon>Aplysioidea</taxon>
        <taxon>Aplysiidae</taxon>
        <taxon>Aplysia</taxon>
    </lineage>
</organism>
<evidence type="ECO:0000256" key="6">
    <source>
        <dbReference type="ARBA" id="ARBA00022792"/>
    </source>
</evidence>
<dbReference type="PANTHER" id="PTHR12700">
    <property type="entry name" value="ATP SYNTHASE SUBUNIT D, MITOCHONDRIAL"/>
    <property type="match status" value="1"/>
</dbReference>
<dbReference type="RefSeq" id="XP_005103366.1">
    <property type="nucleotide sequence ID" value="XM_005103309.3"/>
</dbReference>
<evidence type="ECO:0000256" key="3">
    <source>
        <dbReference type="ARBA" id="ARBA00022448"/>
    </source>
</evidence>
<evidence type="ECO:0000313" key="12">
    <source>
        <dbReference type="Proteomes" id="UP000694888"/>
    </source>
</evidence>
<evidence type="ECO:0000256" key="2">
    <source>
        <dbReference type="ARBA" id="ARBA00006842"/>
    </source>
</evidence>
<evidence type="ECO:0000256" key="10">
    <source>
        <dbReference type="PIRNR" id="PIRNR005514"/>
    </source>
</evidence>
<evidence type="ECO:0000256" key="1">
    <source>
        <dbReference type="ARBA" id="ARBA00004273"/>
    </source>
</evidence>
<keyword evidence="9 10" id="KW-0472">Membrane</keyword>
<keyword evidence="3 10" id="KW-0813">Transport</keyword>
<keyword evidence="12" id="KW-1185">Reference proteome</keyword>
<comment type="subcellular location">
    <subcellularLocation>
        <location evidence="1 10">Mitochondrion inner membrane</location>
    </subcellularLocation>
</comment>
<comment type="similarity">
    <text evidence="2 10">Belongs to the ATPase d subunit family.</text>
</comment>
<keyword evidence="11" id="KW-0175">Coiled coil</keyword>
<keyword evidence="5 10" id="KW-0375">Hydrogen ion transport</keyword>
<evidence type="ECO:0000256" key="4">
    <source>
        <dbReference type="ARBA" id="ARBA00022547"/>
    </source>
</evidence>